<protein>
    <submittedName>
        <fullName evidence="2">Uncharacterized protein</fullName>
    </submittedName>
</protein>
<feature type="compositionally biased region" description="Polar residues" evidence="1">
    <location>
        <begin position="58"/>
        <end position="70"/>
    </location>
</feature>
<name>A0AAD9NS38_RIDPI</name>
<proteinExistence type="predicted"/>
<accession>A0AAD9NS38</accession>
<evidence type="ECO:0000256" key="1">
    <source>
        <dbReference type="SAM" id="MobiDB-lite"/>
    </source>
</evidence>
<evidence type="ECO:0000313" key="2">
    <source>
        <dbReference type="EMBL" id="KAK2178556.1"/>
    </source>
</evidence>
<dbReference type="AlphaFoldDB" id="A0AAD9NS38"/>
<comment type="caution">
    <text evidence="2">The sequence shown here is derived from an EMBL/GenBank/DDBJ whole genome shotgun (WGS) entry which is preliminary data.</text>
</comment>
<dbReference type="Proteomes" id="UP001209878">
    <property type="component" value="Unassembled WGS sequence"/>
</dbReference>
<keyword evidence="3" id="KW-1185">Reference proteome</keyword>
<sequence>MFAITLRPHDFRNATLSIREPEATSITRAVGFNKAHAEPTPVNKVVLFVDDGPRRASNVPQPVTASNDISASEPLPSSAHVEATNLSDSESATLPDAVASTSTGRTTTMMPVNMFIHGISPLPKAGPQLGKRCIQSAEHLTSSPYEDNLREKHHKKCGNKKSACDLCMQ</sequence>
<organism evidence="2 3">
    <name type="scientific">Ridgeia piscesae</name>
    <name type="common">Tubeworm</name>
    <dbReference type="NCBI Taxonomy" id="27915"/>
    <lineage>
        <taxon>Eukaryota</taxon>
        <taxon>Metazoa</taxon>
        <taxon>Spiralia</taxon>
        <taxon>Lophotrochozoa</taxon>
        <taxon>Annelida</taxon>
        <taxon>Polychaeta</taxon>
        <taxon>Sedentaria</taxon>
        <taxon>Canalipalpata</taxon>
        <taxon>Sabellida</taxon>
        <taxon>Siboglinidae</taxon>
        <taxon>Ridgeia</taxon>
    </lineage>
</organism>
<feature type="region of interest" description="Disordered" evidence="1">
    <location>
        <begin position="57"/>
        <end position="105"/>
    </location>
</feature>
<reference evidence="2" key="1">
    <citation type="journal article" date="2023" name="Mol. Biol. Evol.">
        <title>Third-Generation Sequencing Reveals the Adaptive Role of the Epigenome in Three Deep-Sea Polychaetes.</title>
        <authorList>
            <person name="Perez M."/>
            <person name="Aroh O."/>
            <person name="Sun Y."/>
            <person name="Lan Y."/>
            <person name="Juniper S.K."/>
            <person name="Young C.R."/>
            <person name="Angers B."/>
            <person name="Qian P.Y."/>
        </authorList>
    </citation>
    <scope>NUCLEOTIDE SEQUENCE</scope>
    <source>
        <strain evidence="2">R07B-5</strain>
    </source>
</reference>
<dbReference type="EMBL" id="JAODUO010000538">
    <property type="protein sequence ID" value="KAK2178556.1"/>
    <property type="molecule type" value="Genomic_DNA"/>
</dbReference>
<gene>
    <name evidence="2" type="ORF">NP493_535g00008</name>
</gene>
<evidence type="ECO:0000313" key="3">
    <source>
        <dbReference type="Proteomes" id="UP001209878"/>
    </source>
</evidence>